<accession>A0A9P6SP76</accession>
<feature type="compositionally biased region" description="Acidic residues" evidence="1">
    <location>
        <begin position="58"/>
        <end position="70"/>
    </location>
</feature>
<protein>
    <submittedName>
        <fullName evidence="2">Uncharacterized protein</fullName>
    </submittedName>
</protein>
<evidence type="ECO:0000256" key="1">
    <source>
        <dbReference type="SAM" id="MobiDB-lite"/>
    </source>
</evidence>
<proteinExistence type="predicted"/>
<evidence type="ECO:0000313" key="3">
    <source>
        <dbReference type="Proteomes" id="UP000749646"/>
    </source>
</evidence>
<name>A0A9P6SP76_9FUNG</name>
<evidence type="ECO:0000313" key="2">
    <source>
        <dbReference type="EMBL" id="KAF9984618.1"/>
    </source>
</evidence>
<comment type="caution">
    <text evidence="2">The sequence shown here is derived from an EMBL/GenBank/DDBJ whole genome shotgun (WGS) entry which is preliminary data.</text>
</comment>
<feature type="compositionally biased region" description="Polar residues" evidence="1">
    <location>
        <begin position="1"/>
        <end position="10"/>
    </location>
</feature>
<feature type="region of interest" description="Disordered" evidence="1">
    <location>
        <begin position="227"/>
        <end position="252"/>
    </location>
</feature>
<feature type="region of interest" description="Disordered" evidence="1">
    <location>
        <begin position="1"/>
        <end position="85"/>
    </location>
</feature>
<dbReference type="EMBL" id="JAAAHW010003370">
    <property type="protein sequence ID" value="KAF9984618.1"/>
    <property type="molecule type" value="Genomic_DNA"/>
</dbReference>
<keyword evidence="3" id="KW-1185">Reference proteome</keyword>
<organism evidence="2 3">
    <name type="scientific">Modicella reniformis</name>
    <dbReference type="NCBI Taxonomy" id="1440133"/>
    <lineage>
        <taxon>Eukaryota</taxon>
        <taxon>Fungi</taxon>
        <taxon>Fungi incertae sedis</taxon>
        <taxon>Mucoromycota</taxon>
        <taxon>Mortierellomycotina</taxon>
        <taxon>Mortierellomycetes</taxon>
        <taxon>Mortierellales</taxon>
        <taxon>Mortierellaceae</taxon>
        <taxon>Modicella</taxon>
    </lineage>
</organism>
<sequence length="474" mass="54114">MTSPQSSTFSYEELKKRELSFNRPKRSLDMTGPVSPDENELEDMMTDSAIACTPPFDLETDSSDDTDDSELSMRSPLTTLPSSQAASILNRPYKNLQEHSGSVVFPSDSNQGQEAGHTIAPVLVNYDKGGARSQRSRRPTVTFDLDMNDEPPSPQTKLSARFALATNQRSIHFRHDDEEVADESDLSDSYSQDNEEDLTGANPQPDSDIRDNIHQAEQALRRVSITLETVEDDDGKETQEQTSRSEAVNESSSKQDIILNHVFTGSAPQDMLVALFDRSSELQALAARHSDFFTLMYSSLPKASRDEFKTLLFTSREELPDRDWMYAITDHLAPLPPCILEKFKGIVGWIGPDSDEDEEDVLWGEDEYGYRDSSFDQVQIKWLRDIEDFPLETFQKYYPQFFINVRKRLEGRRMSHGGDQRDMFVIFCETLSLTRQDLTCDNAWTRRMNGCLEKHPELLLQLKEIISYEVEYDD</sequence>
<reference evidence="2" key="1">
    <citation type="journal article" date="2020" name="Fungal Divers.">
        <title>Resolving the Mortierellaceae phylogeny through synthesis of multi-gene phylogenetics and phylogenomics.</title>
        <authorList>
            <person name="Vandepol N."/>
            <person name="Liber J."/>
            <person name="Desiro A."/>
            <person name="Na H."/>
            <person name="Kennedy M."/>
            <person name="Barry K."/>
            <person name="Grigoriev I.V."/>
            <person name="Miller A.N."/>
            <person name="O'Donnell K."/>
            <person name="Stajich J.E."/>
            <person name="Bonito G."/>
        </authorList>
    </citation>
    <scope>NUCLEOTIDE SEQUENCE</scope>
    <source>
        <strain evidence="2">MES-2147</strain>
    </source>
</reference>
<dbReference type="Proteomes" id="UP000749646">
    <property type="component" value="Unassembled WGS sequence"/>
</dbReference>
<feature type="region of interest" description="Disordered" evidence="1">
    <location>
        <begin position="173"/>
        <end position="209"/>
    </location>
</feature>
<feature type="region of interest" description="Disordered" evidence="1">
    <location>
        <begin position="125"/>
        <end position="156"/>
    </location>
</feature>
<gene>
    <name evidence="2" type="ORF">BGZ65_013041</name>
</gene>
<dbReference type="OrthoDB" id="5279943at2759"/>
<feature type="compositionally biased region" description="Polar residues" evidence="1">
    <location>
        <begin position="75"/>
        <end position="85"/>
    </location>
</feature>
<dbReference type="AlphaFoldDB" id="A0A9P6SP76"/>
<feature type="compositionally biased region" description="Polar residues" evidence="1">
    <location>
        <begin position="240"/>
        <end position="252"/>
    </location>
</feature>